<proteinExistence type="predicted"/>
<accession>A0A242N7F8</accession>
<name>A0A242N7F8_CABSO</name>
<dbReference type="Proteomes" id="UP000195221">
    <property type="component" value="Unassembled WGS sequence"/>
</dbReference>
<evidence type="ECO:0000313" key="1">
    <source>
        <dbReference type="EMBL" id="OTP79587.1"/>
    </source>
</evidence>
<sequence>MAGSWPEHHSMLAEIDRFRVSVHARMPDRKALRLVHLANLPKFRLAGRRALPSNHTAAFAACLLKSMVDPCIAAPGRSGRQNSGYTRQFWRKNSFVIR</sequence>
<protein>
    <submittedName>
        <fullName evidence="1">Uncharacterized protein</fullName>
    </submittedName>
</protein>
<reference evidence="1 2" key="1">
    <citation type="submission" date="2017-03" db="EMBL/GenBank/DDBJ databases">
        <title>Genome analysis of strain PAMC 26577.</title>
        <authorList>
            <person name="Oh H.-M."/>
            <person name="Yang J.-A."/>
        </authorList>
    </citation>
    <scope>NUCLEOTIDE SEQUENCE [LARGE SCALE GENOMIC DNA]</scope>
    <source>
        <strain evidence="1 2">PAMC 26577</strain>
    </source>
</reference>
<organism evidence="1 2">
    <name type="scientific">Caballeronia sordidicola</name>
    <name type="common">Burkholderia sordidicola</name>
    <dbReference type="NCBI Taxonomy" id="196367"/>
    <lineage>
        <taxon>Bacteria</taxon>
        <taxon>Pseudomonadati</taxon>
        <taxon>Pseudomonadota</taxon>
        <taxon>Betaproteobacteria</taxon>
        <taxon>Burkholderiales</taxon>
        <taxon>Burkholderiaceae</taxon>
        <taxon>Caballeronia</taxon>
    </lineage>
</organism>
<evidence type="ECO:0000313" key="2">
    <source>
        <dbReference type="Proteomes" id="UP000195221"/>
    </source>
</evidence>
<dbReference type="AlphaFoldDB" id="A0A242N7F8"/>
<comment type="caution">
    <text evidence="1">The sequence shown here is derived from an EMBL/GenBank/DDBJ whole genome shotgun (WGS) entry which is preliminary data.</text>
</comment>
<dbReference type="EMBL" id="NBTZ01000009">
    <property type="protein sequence ID" value="OTP79587.1"/>
    <property type="molecule type" value="Genomic_DNA"/>
</dbReference>
<gene>
    <name evidence="1" type="ORF">PAMC26577_01570</name>
</gene>